<evidence type="ECO:0000256" key="1">
    <source>
        <dbReference type="SAM" id="MobiDB-lite"/>
    </source>
</evidence>
<dbReference type="Proteomes" id="UP001227230">
    <property type="component" value="Chromosome 4"/>
</dbReference>
<keyword evidence="3" id="KW-1185">Reference proteome</keyword>
<reference evidence="2 3" key="1">
    <citation type="journal article" date="2023" name="Hortic Res">
        <title>The complete reference genome for grapevine (Vitis vinifera L.) genetics and breeding.</title>
        <authorList>
            <person name="Shi X."/>
            <person name="Cao S."/>
            <person name="Wang X."/>
            <person name="Huang S."/>
            <person name="Wang Y."/>
            <person name="Liu Z."/>
            <person name="Liu W."/>
            <person name="Leng X."/>
            <person name="Peng Y."/>
            <person name="Wang N."/>
            <person name="Wang Y."/>
            <person name="Ma Z."/>
            <person name="Xu X."/>
            <person name="Zhang F."/>
            <person name="Xue H."/>
            <person name="Zhong H."/>
            <person name="Wang Y."/>
            <person name="Zhang K."/>
            <person name="Velt A."/>
            <person name="Avia K."/>
            <person name="Holtgrawe D."/>
            <person name="Grimplet J."/>
            <person name="Matus J.T."/>
            <person name="Ware D."/>
            <person name="Wu X."/>
            <person name="Wang H."/>
            <person name="Liu C."/>
            <person name="Fang Y."/>
            <person name="Rustenholz C."/>
            <person name="Cheng Z."/>
            <person name="Xiao H."/>
            <person name="Zhou Y."/>
        </authorList>
    </citation>
    <scope>NUCLEOTIDE SEQUENCE [LARGE SCALE GENOMIC DNA]</scope>
    <source>
        <strain evidence="3">cv. Pinot noir / PN40024</strain>
        <tissue evidence="2">Leaf</tissue>
    </source>
</reference>
<accession>A0ABY9BSB0</accession>
<feature type="region of interest" description="Disordered" evidence="1">
    <location>
        <begin position="138"/>
        <end position="157"/>
    </location>
</feature>
<protein>
    <submittedName>
        <fullName evidence="2">Uncharacterized protein</fullName>
    </submittedName>
</protein>
<dbReference type="Gene3D" id="3.50.50.60">
    <property type="entry name" value="FAD/NAD(P)-binding domain"/>
    <property type="match status" value="1"/>
</dbReference>
<dbReference type="EMBL" id="CP126651">
    <property type="protein sequence ID" value="WJZ85755.1"/>
    <property type="molecule type" value="Genomic_DNA"/>
</dbReference>
<organism evidence="2 3">
    <name type="scientific">Vitis vinifera</name>
    <name type="common">Grape</name>
    <dbReference type="NCBI Taxonomy" id="29760"/>
    <lineage>
        <taxon>Eukaryota</taxon>
        <taxon>Viridiplantae</taxon>
        <taxon>Streptophyta</taxon>
        <taxon>Embryophyta</taxon>
        <taxon>Tracheophyta</taxon>
        <taxon>Spermatophyta</taxon>
        <taxon>Magnoliopsida</taxon>
        <taxon>eudicotyledons</taxon>
        <taxon>Gunneridae</taxon>
        <taxon>Pentapetalae</taxon>
        <taxon>rosids</taxon>
        <taxon>Vitales</taxon>
        <taxon>Vitaceae</taxon>
        <taxon>Viteae</taxon>
        <taxon>Vitis</taxon>
    </lineage>
</organism>
<dbReference type="Gene3D" id="1.10.405.20">
    <property type="match status" value="1"/>
</dbReference>
<evidence type="ECO:0000313" key="3">
    <source>
        <dbReference type="Proteomes" id="UP001227230"/>
    </source>
</evidence>
<gene>
    <name evidence="2" type="ORF">VitviT2T_005275</name>
</gene>
<sequence length="464" mass="51177">MAYGYNAFGYGFLQDMPYVYIHKFTRTSMTGKIQRFEGEYMHFWKKLCEMLLIEVHSNIEVLAVKGVKVATKLGVGRTTVAHIIGKEDLPVDGIGGGIARNESMASATSTQNFDVSGNDATDNLVQDQRDVNVSPIPLGIPVVKTGPPQTSSSKPSVEFERSIPLYYTATTIPHQMRFPNQLLKNSGSVLTHRQICDNASGANSEDDIPSNNQNCLVPKDLLILDDSIPKIVQAEPVVVAATTAFGVGNEDDFLSSYPNYPDPKDHLSLDDLVTELIPVTHLVSTAACDDEVDDANNVICPPLEYDIESDAPKEVNQLAYALTDLGSNLGIRGAYGYSNSELLNDVLDSWLAEQYQDSLHLTSSKQINQDLNSQVAPHQIHLGEDSKRLVSSPSHYFPKLGVHLEQVLDVQADNISVEYLHADETRLNPSNLQSTQIHTLNCIEQKFAFMLLQNLNQKTFQANL</sequence>
<proteinExistence type="predicted"/>
<name>A0ABY9BSB0_VITVI</name>
<evidence type="ECO:0000313" key="2">
    <source>
        <dbReference type="EMBL" id="WJZ85755.1"/>
    </source>
</evidence>
<dbReference type="InterPro" id="IPR036188">
    <property type="entry name" value="FAD/NAD-bd_sf"/>
</dbReference>